<evidence type="ECO:0000313" key="2">
    <source>
        <dbReference type="EMBL" id="SIM36545.1"/>
    </source>
</evidence>
<accession>A0A1N5SKV9</accession>
<dbReference type="Pfam" id="PF18931">
    <property type="entry name" value="DUF5680"/>
    <property type="match status" value="1"/>
</dbReference>
<name>A0A1N5SKV9_9ARCH</name>
<evidence type="ECO:0000313" key="3">
    <source>
        <dbReference type="Proteomes" id="UP000195607"/>
    </source>
</evidence>
<dbReference type="RefSeq" id="WP_148689497.1">
    <property type="nucleotide sequence ID" value="NZ_LT671858.1"/>
</dbReference>
<proteinExistence type="predicted"/>
<dbReference type="EMBL" id="LT671858">
    <property type="protein sequence ID" value="SIM36545.1"/>
    <property type="molecule type" value="Genomic_DNA"/>
</dbReference>
<dbReference type="GeneID" id="41587566"/>
<dbReference type="InterPro" id="IPR043735">
    <property type="entry name" value="DUF5680"/>
</dbReference>
<gene>
    <name evidence="2" type="ORF">CSP5_0263</name>
</gene>
<sequence length="151" mass="17353">MEYANYVSFLVEAKTQGYSSGVTYLPGPITGTKEFTYEKGRMKYMDIYSGSLYFLGQELIMEGNAPQWGMVYSGGIMDDNYGTKEVYDFLRDALKRVPQDLPLRGKEFFSNSKFVYKNLTEGDLGHFLGYETIEHEENLIYELHYSGGFIE</sequence>
<organism evidence="2 3">
    <name type="scientific">Cuniculiplasma divulgatum</name>
    <dbReference type="NCBI Taxonomy" id="1673428"/>
    <lineage>
        <taxon>Archaea</taxon>
        <taxon>Methanobacteriati</taxon>
        <taxon>Thermoplasmatota</taxon>
        <taxon>Thermoplasmata</taxon>
        <taxon>Thermoplasmatales</taxon>
        <taxon>Cuniculiplasmataceae</taxon>
        <taxon>Cuniculiplasma</taxon>
    </lineage>
</organism>
<dbReference type="Proteomes" id="UP000195607">
    <property type="component" value="Chromosome I"/>
</dbReference>
<evidence type="ECO:0000259" key="1">
    <source>
        <dbReference type="Pfam" id="PF18931"/>
    </source>
</evidence>
<protein>
    <recommendedName>
        <fullName evidence="1">DUF5680 domain-containing protein</fullName>
    </recommendedName>
</protein>
<dbReference type="AlphaFoldDB" id="A0A1N5SKV9"/>
<reference evidence="2 3" key="1">
    <citation type="submission" date="2016-04" db="EMBL/GenBank/DDBJ databases">
        <authorList>
            <person name="Evans L.H."/>
            <person name="Alamgir A."/>
            <person name="Owens N."/>
            <person name="Weber N.D."/>
            <person name="Virtaneva K."/>
            <person name="Barbian K."/>
            <person name="Babar A."/>
            <person name="Rosenke K."/>
        </authorList>
    </citation>
    <scope>NUCLEOTIDE SEQUENCE [LARGE SCALE GENOMIC DNA]</scope>
    <source>
        <strain evidence="3">S5(T) (JCM 30642 \VKM B-2941)</strain>
    </source>
</reference>
<feature type="domain" description="DUF5680" evidence="1">
    <location>
        <begin position="46"/>
        <end position="150"/>
    </location>
</feature>